<name>A0ABQ7DZU1_BRACR</name>
<gene>
    <name evidence="1" type="ORF">DY000_02031180</name>
</gene>
<dbReference type="EMBL" id="QGKV02000649">
    <property type="protein sequence ID" value="KAF3583062.1"/>
    <property type="molecule type" value="Genomic_DNA"/>
</dbReference>
<dbReference type="Proteomes" id="UP000266723">
    <property type="component" value="Unassembled WGS sequence"/>
</dbReference>
<organism evidence="1 2">
    <name type="scientific">Brassica cretica</name>
    <name type="common">Mustard</name>
    <dbReference type="NCBI Taxonomy" id="69181"/>
    <lineage>
        <taxon>Eukaryota</taxon>
        <taxon>Viridiplantae</taxon>
        <taxon>Streptophyta</taxon>
        <taxon>Embryophyta</taxon>
        <taxon>Tracheophyta</taxon>
        <taxon>Spermatophyta</taxon>
        <taxon>Magnoliopsida</taxon>
        <taxon>eudicotyledons</taxon>
        <taxon>Gunneridae</taxon>
        <taxon>Pentapetalae</taxon>
        <taxon>rosids</taxon>
        <taxon>malvids</taxon>
        <taxon>Brassicales</taxon>
        <taxon>Brassicaceae</taxon>
        <taxon>Brassiceae</taxon>
        <taxon>Brassica</taxon>
    </lineage>
</organism>
<proteinExistence type="predicted"/>
<evidence type="ECO:0000313" key="1">
    <source>
        <dbReference type="EMBL" id="KAF3583062.1"/>
    </source>
</evidence>
<protein>
    <submittedName>
        <fullName evidence="1">Uncharacterized protein</fullName>
    </submittedName>
</protein>
<accession>A0ABQ7DZU1</accession>
<comment type="caution">
    <text evidence="1">The sequence shown here is derived from an EMBL/GenBank/DDBJ whole genome shotgun (WGS) entry which is preliminary data.</text>
</comment>
<sequence length="107" mass="11886">MDSGIVSLSGAVAWASDSESLFVEPSGVHTQQYQKQQGNSTAILIRSCKLGEFDPQRNTFLLDRQQHLFVARFLSPTVDPDTSPVDRRSVSIVNRRHSSVKIPKTLC</sequence>
<reference evidence="1 2" key="1">
    <citation type="journal article" date="2020" name="BMC Genomics">
        <title>Intraspecific diversification of the crop wild relative Brassica cretica Lam. using demographic model selection.</title>
        <authorList>
            <person name="Kioukis A."/>
            <person name="Michalopoulou V.A."/>
            <person name="Briers L."/>
            <person name="Pirintsos S."/>
            <person name="Studholme D.J."/>
            <person name="Pavlidis P."/>
            <person name="Sarris P.F."/>
        </authorList>
    </citation>
    <scope>NUCLEOTIDE SEQUENCE [LARGE SCALE GENOMIC DNA]</scope>
    <source>
        <strain evidence="2">cv. PFS-1207/04</strain>
    </source>
</reference>
<evidence type="ECO:0000313" key="2">
    <source>
        <dbReference type="Proteomes" id="UP000266723"/>
    </source>
</evidence>
<keyword evidence="2" id="KW-1185">Reference proteome</keyword>